<gene>
    <name evidence="1" type="ORF">Dsin_011557</name>
</gene>
<proteinExistence type="predicted"/>
<sequence>MFLGNETTKSGADVIMWAKHNGVPVYKDYTMIIPGEGSQQDLWLALHPELSTQPEYDDAIFNEVKIFKLSDLVGANPISGPRHVVDQSKALPSTRAVRFVLGGRKPTGLSEEEECI</sequence>
<dbReference type="PANTHER" id="PTHR34590:SF5">
    <property type="entry name" value="OS04G0586500 PROTEIN"/>
    <property type="match status" value="1"/>
</dbReference>
<name>A0AAE0AVT3_9ROSI</name>
<dbReference type="EMBL" id="JANJYJ010000003">
    <property type="protein sequence ID" value="KAK3224532.1"/>
    <property type="molecule type" value="Genomic_DNA"/>
</dbReference>
<accession>A0AAE0AVT3</accession>
<dbReference type="GO" id="GO:0004714">
    <property type="term" value="F:transmembrane receptor protein tyrosine kinase activity"/>
    <property type="evidence" value="ECO:0007669"/>
    <property type="project" value="InterPro"/>
</dbReference>
<protein>
    <submittedName>
        <fullName evidence="1">Uncharacterized protein</fullName>
    </submittedName>
</protein>
<keyword evidence="2" id="KW-1185">Reference proteome</keyword>
<dbReference type="AlphaFoldDB" id="A0AAE0AVT3"/>
<organism evidence="1 2">
    <name type="scientific">Dipteronia sinensis</name>
    <dbReference type="NCBI Taxonomy" id="43782"/>
    <lineage>
        <taxon>Eukaryota</taxon>
        <taxon>Viridiplantae</taxon>
        <taxon>Streptophyta</taxon>
        <taxon>Embryophyta</taxon>
        <taxon>Tracheophyta</taxon>
        <taxon>Spermatophyta</taxon>
        <taxon>Magnoliopsida</taxon>
        <taxon>eudicotyledons</taxon>
        <taxon>Gunneridae</taxon>
        <taxon>Pentapetalae</taxon>
        <taxon>rosids</taxon>
        <taxon>malvids</taxon>
        <taxon>Sapindales</taxon>
        <taxon>Sapindaceae</taxon>
        <taxon>Hippocastanoideae</taxon>
        <taxon>Acereae</taxon>
        <taxon>Dipteronia</taxon>
    </lineage>
</organism>
<dbReference type="PANTHER" id="PTHR34590">
    <property type="entry name" value="OS03G0124300 PROTEIN-RELATED"/>
    <property type="match status" value="1"/>
</dbReference>
<evidence type="ECO:0000313" key="1">
    <source>
        <dbReference type="EMBL" id="KAK3224532.1"/>
    </source>
</evidence>
<dbReference type="Proteomes" id="UP001281410">
    <property type="component" value="Unassembled WGS sequence"/>
</dbReference>
<dbReference type="InterPro" id="IPR045272">
    <property type="entry name" value="ANXUR1/2-like"/>
</dbReference>
<comment type="caution">
    <text evidence="1">The sequence shown here is derived from an EMBL/GenBank/DDBJ whole genome shotgun (WGS) entry which is preliminary data.</text>
</comment>
<evidence type="ECO:0000313" key="2">
    <source>
        <dbReference type="Proteomes" id="UP001281410"/>
    </source>
</evidence>
<reference evidence="1" key="1">
    <citation type="journal article" date="2023" name="Plant J.">
        <title>Genome sequences and population genomics provide insights into the demographic history, inbreeding, and mutation load of two 'living fossil' tree species of Dipteronia.</title>
        <authorList>
            <person name="Feng Y."/>
            <person name="Comes H.P."/>
            <person name="Chen J."/>
            <person name="Zhu S."/>
            <person name="Lu R."/>
            <person name="Zhang X."/>
            <person name="Li P."/>
            <person name="Qiu J."/>
            <person name="Olsen K.M."/>
            <person name="Qiu Y."/>
        </authorList>
    </citation>
    <scope>NUCLEOTIDE SEQUENCE</scope>
    <source>
        <strain evidence="1">NBL</strain>
    </source>
</reference>